<keyword evidence="9" id="KW-1185">Reference proteome</keyword>
<proteinExistence type="inferred from homology"/>
<dbReference type="AlphaFoldDB" id="A0A804J6G1"/>
<dbReference type="EMBL" id="HG996470">
    <property type="protein sequence ID" value="CAG1838798.1"/>
    <property type="molecule type" value="Genomic_DNA"/>
</dbReference>
<keyword evidence="4" id="KW-0804">Transcription</keyword>
<gene>
    <name evidence="7" type="ORF">GSMUA_269750.1</name>
</gene>
<evidence type="ECO:0000313" key="9">
    <source>
        <dbReference type="Proteomes" id="UP000012960"/>
    </source>
</evidence>
<dbReference type="InterPro" id="IPR009668">
    <property type="entry name" value="RNA_pol-assoc_fac_A49-like"/>
</dbReference>
<name>A0A804J6G1_MUSAM</name>
<comment type="similarity">
    <text evidence="2">Belongs to the eukaryotic RPA49/POLR1E RNA polymerase subunit family.</text>
</comment>
<dbReference type="GO" id="GO:0006362">
    <property type="term" value="P:transcription elongation by RNA polymerase I"/>
    <property type="evidence" value="ECO:0000318"/>
    <property type="project" value="GO_Central"/>
</dbReference>
<dbReference type="GO" id="GO:0003677">
    <property type="term" value="F:DNA binding"/>
    <property type="evidence" value="ECO:0007669"/>
    <property type="project" value="InterPro"/>
</dbReference>
<sequence length="424" mass="48346">MAEATDGRSDTKKKKKKRNKRVSVEMEALSEAADRVAPVVGYFPSGYDPRGEGADPSIKVFRNKKRPNRLELVVSPSGTGVDFVGKSYAGEAAGAQICSYALGVLDKESQTLRIVPIASNKILRLEPRLKMNPFADTEVSDGLAEESIATSKTERKMVDLTSLYGTKKDRDKDNKWRSLIQQRNDSSAREHLENINLNADGESQVLEDTLETTTRNIPPYDASADTPEKAYLLDEIIPKGERVHLLDILDDLHSGTDIPSKSYPSFVFNRMHKLREIQDEKEREKLACIFSYISHLQNFWERSRPSRHFKSASHDKSTDHLKIPRIVYQKLLRMFLDRESNVLSTEKNELLIGHILVLTLFADCFQTDPSDIARDLKMTVQTLKPYYQQLGCKIFRESPSAPMFMILNAPLQFPEIRRTQRRRK</sequence>
<reference evidence="8" key="2">
    <citation type="submission" date="2021-05" db="UniProtKB">
        <authorList>
            <consortium name="EnsemblPlants"/>
        </authorList>
    </citation>
    <scope>IDENTIFICATION</scope>
    <source>
        <strain evidence="8">subsp. malaccensis</strain>
    </source>
</reference>
<organism evidence="8 9">
    <name type="scientific">Musa acuminata subsp. malaccensis</name>
    <name type="common">Wild banana</name>
    <name type="synonym">Musa malaccensis</name>
    <dbReference type="NCBI Taxonomy" id="214687"/>
    <lineage>
        <taxon>Eukaryota</taxon>
        <taxon>Viridiplantae</taxon>
        <taxon>Streptophyta</taxon>
        <taxon>Embryophyta</taxon>
        <taxon>Tracheophyta</taxon>
        <taxon>Spermatophyta</taxon>
        <taxon>Magnoliopsida</taxon>
        <taxon>Liliopsida</taxon>
        <taxon>Zingiberales</taxon>
        <taxon>Musaceae</taxon>
        <taxon>Musa</taxon>
    </lineage>
</organism>
<evidence type="ECO:0000313" key="8">
    <source>
        <dbReference type="EnsemblPlants" id="Ma05_p19970.1"/>
    </source>
</evidence>
<feature type="compositionally biased region" description="Basic and acidic residues" evidence="6">
    <location>
        <begin position="1"/>
        <end position="10"/>
    </location>
</feature>
<dbReference type="OrthoDB" id="532500at2759"/>
<accession>A0A804J6G1</accession>
<evidence type="ECO:0000256" key="1">
    <source>
        <dbReference type="ARBA" id="ARBA00004604"/>
    </source>
</evidence>
<protein>
    <submittedName>
        <fullName evidence="7">(wild Malaysian banana) hypothetical protein</fullName>
    </submittedName>
</protein>
<dbReference type="Proteomes" id="UP000012960">
    <property type="component" value="Unplaced"/>
</dbReference>
<dbReference type="FunCoup" id="A0A804J6G1">
    <property type="interactions" value="183"/>
</dbReference>
<comment type="subcellular location">
    <subcellularLocation>
        <location evidence="1">Nucleus</location>
        <location evidence="1">Nucleolus</location>
    </subcellularLocation>
</comment>
<dbReference type="EnsemblPlants" id="Ma05_t19970.1">
    <property type="protein sequence ID" value="Ma05_p19970.1"/>
    <property type="gene ID" value="Ma05_g19970"/>
</dbReference>
<evidence type="ECO:0000256" key="6">
    <source>
        <dbReference type="SAM" id="MobiDB-lite"/>
    </source>
</evidence>
<dbReference type="OMA" id="DVYPFDE"/>
<keyword evidence="5" id="KW-0539">Nucleus</keyword>
<dbReference type="Pfam" id="PF06870">
    <property type="entry name" value="RNA_pol_I_A49"/>
    <property type="match status" value="1"/>
</dbReference>
<feature type="compositionally biased region" description="Basic residues" evidence="6">
    <location>
        <begin position="11"/>
        <end position="21"/>
    </location>
</feature>
<evidence type="ECO:0000313" key="7">
    <source>
        <dbReference type="EMBL" id="CAG1838798.1"/>
    </source>
</evidence>
<evidence type="ECO:0000256" key="5">
    <source>
        <dbReference type="ARBA" id="ARBA00023242"/>
    </source>
</evidence>
<dbReference type="GO" id="GO:0005736">
    <property type="term" value="C:RNA polymerase I complex"/>
    <property type="evidence" value="ECO:0000318"/>
    <property type="project" value="GO_Central"/>
</dbReference>
<evidence type="ECO:0000256" key="2">
    <source>
        <dbReference type="ARBA" id="ARBA00009430"/>
    </source>
</evidence>
<dbReference type="Gramene" id="Ma05_t19970.1">
    <property type="protein sequence ID" value="Ma05_p19970.1"/>
    <property type="gene ID" value="Ma05_g19970"/>
</dbReference>
<evidence type="ECO:0000256" key="4">
    <source>
        <dbReference type="ARBA" id="ARBA00023163"/>
    </source>
</evidence>
<feature type="region of interest" description="Disordered" evidence="6">
    <location>
        <begin position="1"/>
        <end position="23"/>
    </location>
</feature>
<keyword evidence="3" id="KW-0240">DNA-directed RNA polymerase</keyword>
<dbReference type="PANTHER" id="PTHR14440">
    <property type="entry name" value="DNA-DIRECTED RNA POLYMERASE I SUBUNIT RPA49"/>
    <property type="match status" value="1"/>
</dbReference>
<dbReference type="KEGG" id="mus:103973833"/>
<dbReference type="GO" id="GO:0001188">
    <property type="term" value="P:RNA polymerase I preinitiation complex assembly"/>
    <property type="evidence" value="ECO:0000318"/>
    <property type="project" value="GO_Central"/>
</dbReference>
<evidence type="ECO:0000256" key="3">
    <source>
        <dbReference type="ARBA" id="ARBA00022478"/>
    </source>
</evidence>
<reference evidence="7" key="1">
    <citation type="submission" date="2021-03" db="EMBL/GenBank/DDBJ databases">
        <authorList>
            <consortium name="Genoscope - CEA"/>
            <person name="William W."/>
        </authorList>
    </citation>
    <scope>NUCLEOTIDE SEQUENCE</scope>
    <source>
        <strain evidence="7">Doubled-haploid Pahang</strain>
    </source>
</reference>